<sequence length="355" mass="38515">AQLPVTRKSELSQSQLRDPPFGGYAATEDGDLLRVFASPGPVFEPQGRREDFWRFARALHAAGFRRGDLIHNTFSYHFTPAGFMVDSGAHALGCTVFAAGTGQTELQVQAIAVLRPRGYIGTPSFLKIILDKAAETGLELSSLAVGAVSGEALPNSLRDEISTAGVDVLQAYATADVGLIAYESPARDGMILDEHVIVEIVEPGTGNLVPEGEVGEILVTTLFPEYPLIRFATGDLSAVLAGPSPCGRTNQRIRGWMGRADQSTKVRGLFVHPSQVMMISSRHEEIQKARLVVDRENNADIMVLRCEVDERSEELQMAIVTTIRDVCKLRASVEFLSEGGLPDDGKVIDDKRPID</sequence>
<gene>
    <name evidence="3" type="ORF">METZ01_LOCUS207082</name>
</gene>
<name>A0A382EU70_9ZZZZ</name>
<proteinExistence type="predicted"/>
<reference evidence="3" key="1">
    <citation type="submission" date="2018-05" db="EMBL/GenBank/DDBJ databases">
        <authorList>
            <person name="Lanie J.A."/>
            <person name="Ng W.-L."/>
            <person name="Kazmierczak K.M."/>
            <person name="Andrzejewski T.M."/>
            <person name="Davidsen T.M."/>
            <person name="Wayne K.J."/>
            <person name="Tettelin H."/>
            <person name="Glass J.I."/>
            <person name="Rusch D."/>
            <person name="Podicherti R."/>
            <person name="Tsui H.-C.T."/>
            <person name="Winkler M.E."/>
        </authorList>
    </citation>
    <scope>NUCLEOTIDE SEQUENCE</scope>
</reference>
<dbReference type="Gene3D" id="3.30.300.30">
    <property type="match status" value="1"/>
</dbReference>
<dbReference type="EMBL" id="UINC01046341">
    <property type="protein sequence ID" value="SVB54228.1"/>
    <property type="molecule type" value="Genomic_DNA"/>
</dbReference>
<evidence type="ECO:0000313" key="3">
    <source>
        <dbReference type="EMBL" id="SVB54228.1"/>
    </source>
</evidence>
<feature type="non-terminal residue" evidence="3">
    <location>
        <position position="1"/>
    </location>
</feature>
<dbReference type="InterPro" id="IPR042099">
    <property type="entry name" value="ANL_N_sf"/>
</dbReference>
<dbReference type="Gene3D" id="3.40.50.12780">
    <property type="entry name" value="N-terminal domain of ligase-like"/>
    <property type="match status" value="1"/>
</dbReference>
<dbReference type="AlphaFoldDB" id="A0A382EU70"/>
<dbReference type="InterPro" id="IPR045851">
    <property type="entry name" value="AMP-bd_C_sf"/>
</dbReference>
<dbReference type="Pfam" id="PF00501">
    <property type="entry name" value="AMP-binding"/>
    <property type="match status" value="1"/>
</dbReference>
<feature type="domain" description="AMP-dependent synthetase/ligase" evidence="2">
    <location>
        <begin position="84"/>
        <end position="220"/>
    </location>
</feature>
<accession>A0A382EU70</accession>
<organism evidence="3">
    <name type="scientific">marine metagenome</name>
    <dbReference type="NCBI Taxonomy" id="408172"/>
    <lineage>
        <taxon>unclassified sequences</taxon>
        <taxon>metagenomes</taxon>
        <taxon>ecological metagenomes</taxon>
    </lineage>
</organism>
<dbReference type="PANTHER" id="PTHR43845">
    <property type="entry name" value="BLR5969 PROTEIN"/>
    <property type="match status" value="1"/>
</dbReference>
<dbReference type="PANTHER" id="PTHR43845:SF1">
    <property type="entry name" value="BLR5969 PROTEIN"/>
    <property type="match status" value="1"/>
</dbReference>
<evidence type="ECO:0000256" key="1">
    <source>
        <dbReference type="SAM" id="MobiDB-lite"/>
    </source>
</evidence>
<evidence type="ECO:0000259" key="2">
    <source>
        <dbReference type="Pfam" id="PF00501"/>
    </source>
</evidence>
<dbReference type="SUPFAM" id="SSF56801">
    <property type="entry name" value="Acetyl-CoA synthetase-like"/>
    <property type="match status" value="1"/>
</dbReference>
<feature type="region of interest" description="Disordered" evidence="1">
    <location>
        <begin position="1"/>
        <end position="21"/>
    </location>
</feature>
<dbReference type="InterPro" id="IPR000873">
    <property type="entry name" value="AMP-dep_synth/lig_dom"/>
</dbReference>
<protein>
    <recommendedName>
        <fullName evidence="2">AMP-dependent synthetase/ligase domain-containing protein</fullName>
    </recommendedName>
</protein>